<dbReference type="SUPFAM" id="SSF54285">
    <property type="entry name" value="MoaD/ThiS"/>
    <property type="match status" value="1"/>
</dbReference>
<protein>
    <submittedName>
        <fullName evidence="1">Sulfur carrier protein ThiS</fullName>
    </submittedName>
</protein>
<dbReference type="EMBL" id="JAPHEH010000001">
    <property type="protein sequence ID" value="MDG4475976.1"/>
    <property type="molecule type" value="Genomic_DNA"/>
</dbReference>
<dbReference type="PANTHER" id="PTHR34472:SF1">
    <property type="entry name" value="SULFUR CARRIER PROTEIN THIS"/>
    <property type="match status" value="1"/>
</dbReference>
<dbReference type="InterPro" id="IPR012675">
    <property type="entry name" value="Beta-grasp_dom_sf"/>
</dbReference>
<keyword evidence="2" id="KW-1185">Reference proteome</keyword>
<accession>A0A9X4MGM7</accession>
<dbReference type="CDD" id="cd00565">
    <property type="entry name" value="Ubl_ThiS"/>
    <property type="match status" value="1"/>
</dbReference>
<dbReference type="Gene3D" id="3.10.20.30">
    <property type="match status" value="1"/>
</dbReference>
<dbReference type="InterPro" id="IPR003749">
    <property type="entry name" value="ThiS/MoaD-like"/>
</dbReference>
<dbReference type="Proteomes" id="UP001154240">
    <property type="component" value="Unassembled WGS sequence"/>
</dbReference>
<dbReference type="InterPro" id="IPR016155">
    <property type="entry name" value="Mopterin_synth/thiamin_S_b"/>
</dbReference>
<organism evidence="1 2">
    <name type="scientific">Thiovibrio frasassiensis</name>
    <dbReference type="NCBI Taxonomy" id="2984131"/>
    <lineage>
        <taxon>Bacteria</taxon>
        <taxon>Pseudomonadati</taxon>
        <taxon>Thermodesulfobacteriota</taxon>
        <taxon>Desulfobulbia</taxon>
        <taxon>Desulfobulbales</taxon>
        <taxon>Thiovibrionaceae</taxon>
        <taxon>Thiovibrio</taxon>
    </lineage>
</organism>
<dbReference type="RefSeq" id="WP_307632946.1">
    <property type="nucleotide sequence ID" value="NZ_JAPHEH010000001.1"/>
</dbReference>
<dbReference type="AlphaFoldDB" id="A0A9X4MGM7"/>
<comment type="caution">
    <text evidence="1">The sequence shown here is derived from an EMBL/GenBank/DDBJ whole genome shotgun (WGS) entry which is preliminary data.</text>
</comment>
<dbReference type="NCBIfam" id="TIGR01683">
    <property type="entry name" value="thiS"/>
    <property type="match status" value="1"/>
</dbReference>
<name>A0A9X4MGM7_9BACT</name>
<evidence type="ECO:0000313" key="1">
    <source>
        <dbReference type="EMBL" id="MDG4475976.1"/>
    </source>
</evidence>
<reference evidence="1" key="2">
    <citation type="submission" date="2022-10" db="EMBL/GenBank/DDBJ databases">
        <authorList>
            <person name="Aronson H.S."/>
        </authorList>
    </citation>
    <scope>NUCLEOTIDE SEQUENCE</scope>
    <source>
        <strain evidence="1">RS19-109</strain>
    </source>
</reference>
<dbReference type="InterPro" id="IPR010035">
    <property type="entry name" value="Thi_S"/>
</dbReference>
<dbReference type="PANTHER" id="PTHR34472">
    <property type="entry name" value="SULFUR CARRIER PROTEIN THIS"/>
    <property type="match status" value="1"/>
</dbReference>
<dbReference type="Pfam" id="PF02597">
    <property type="entry name" value="ThiS"/>
    <property type="match status" value="1"/>
</dbReference>
<proteinExistence type="predicted"/>
<gene>
    <name evidence="1" type="primary">thiS</name>
    <name evidence="1" type="ORF">OLX77_07375</name>
</gene>
<reference evidence="1" key="1">
    <citation type="journal article" date="2022" name="bioRxiv">
        <title>Thiovibrio frasassiensisgen. nov., sp. nov., an autotrophic, elemental sulfur disproportionating bacterium isolated from sulfidic karst sediment, and proposal of Thiovibrionaceae fam. nov.</title>
        <authorList>
            <person name="Aronson H."/>
            <person name="Thomas C."/>
            <person name="Bhattacharyya M."/>
            <person name="Eckstein S."/>
            <person name="Jensen S."/>
            <person name="Barco R."/>
            <person name="Macalady J."/>
            <person name="Amend J."/>
        </authorList>
    </citation>
    <scope>NUCLEOTIDE SEQUENCE</scope>
    <source>
        <strain evidence="1">RS19-109</strain>
    </source>
</reference>
<evidence type="ECO:0000313" key="2">
    <source>
        <dbReference type="Proteomes" id="UP001154240"/>
    </source>
</evidence>
<sequence length="66" mass="6983">MKVLCNGEALEIAPGSRVIDCLNKLGLDPPSVVVECDGKILTREEYGSHALQDGSVLELIRFVGGG</sequence>